<sequence>MNTVATTRIPFGDPERLSIAISQLLFPSGGKQLPNAVLLATGNDFRTVVPAVSLIHFPIHAMVLFSWHGDLSNQLMREINRIQPTGKNAPAAVLLVGPFTAAAIGQLHRAGYSTLHFEQNDPYVQMVHIADWRRRYLPDTMPEMITGNTFLISSETVEESLPVFGFAAHMGTPILYAQRDSLPDLTRRFLQREKHRHVTIIGSESIISRRVEEECRSVVNGTVERFSGSTPQEMAILFARAKSKATQIGFGRHTPGKGDAFTFLPTDWRMAMAAAAMSHTGKHTPLLPLSKTDLPNLYRRYLESLLPQAGGPQPPFMHAFVLGDMQQIPFSTQVEIEGHIQLADPKIGATGGPE</sequence>
<name>A0A7I8DF42_9BACL</name>
<reference evidence="1 2" key="1">
    <citation type="submission" date="2020-08" db="EMBL/GenBank/DDBJ databases">
        <title>Complete Genome Sequence of Effusibacillus dendaii Strain skT53, Isolated from Farmland soil.</title>
        <authorList>
            <person name="Konishi T."/>
            <person name="Kawasaki H."/>
        </authorList>
    </citation>
    <scope>NUCLEOTIDE SEQUENCE [LARGE SCALE GENOMIC DNA]</scope>
    <source>
        <strain evidence="2">skT53</strain>
    </source>
</reference>
<evidence type="ECO:0000313" key="1">
    <source>
        <dbReference type="EMBL" id="BCJ87912.1"/>
    </source>
</evidence>
<proteinExistence type="predicted"/>
<accession>A0A7I8DF42</accession>
<organism evidence="1 2">
    <name type="scientific">Effusibacillus dendaii</name>
    <dbReference type="NCBI Taxonomy" id="2743772"/>
    <lineage>
        <taxon>Bacteria</taxon>
        <taxon>Bacillati</taxon>
        <taxon>Bacillota</taxon>
        <taxon>Bacilli</taxon>
        <taxon>Bacillales</taxon>
        <taxon>Alicyclobacillaceae</taxon>
        <taxon>Effusibacillus</taxon>
    </lineage>
</organism>
<dbReference type="RefSeq" id="WP_200758406.1">
    <property type="nucleotide sequence ID" value="NZ_AP023366.1"/>
</dbReference>
<keyword evidence="2" id="KW-1185">Reference proteome</keyword>
<dbReference type="EMBL" id="AP023366">
    <property type="protein sequence ID" value="BCJ87912.1"/>
    <property type="molecule type" value="Genomic_DNA"/>
</dbReference>
<protein>
    <submittedName>
        <fullName evidence="1">Uncharacterized protein</fullName>
    </submittedName>
</protein>
<dbReference type="AlphaFoldDB" id="A0A7I8DF42"/>
<dbReference type="Proteomes" id="UP000593802">
    <property type="component" value="Chromosome"/>
</dbReference>
<evidence type="ECO:0000313" key="2">
    <source>
        <dbReference type="Proteomes" id="UP000593802"/>
    </source>
</evidence>
<dbReference type="KEGG" id="eff:skT53_28970"/>
<gene>
    <name evidence="1" type="ORF">skT53_28970</name>
</gene>